<keyword evidence="5 6" id="KW-0472">Membrane</keyword>
<feature type="transmembrane region" description="Helical" evidence="6">
    <location>
        <begin position="7"/>
        <end position="24"/>
    </location>
</feature>
<organism evidence="8 9">
    <name type="scientific">Pythium oligandrum</name>
    <name type="common">Mycoparasitic fungus</name>
    <dbReference type="NCBI Taxonomy" id="41045"/>
    <lineage>
        <taxon>Eukaryota</taxon>
        <taxon>Sar</taxon>
        <taxon>Stramenopiles</taxon>
        <taxon>Oomycota</taxon>
        <taxon>Peronosporomycetes</taxon>
        <taxon>Pythiales</taxon>
        <taxon>Pythiaceae</taxon>
        <taxon>Pythium</taxon>
    </lineage>
</organism>
<protein>
    <recommendedName>
        <fullName evidence="7">Cation efflux protein transmembrane domain-containing protein</fullName>
    </recommendedName>
</protein>
<dbReference type="PANTHER" id="PTHR43840:SF52">
    <property type="entry name" value="CATION EFFLUX FAMILY PROTEIN"/>
    <property type="match status" value="1"/>
</dbReference>
<keyword evidence="4 6" id="KW-1133">Transmembrane helix</keyword>
<dbReference type="OrthoDB" id="78296at2759"/>
<comment type="subcellular location">
    <subcellularLocation>
        <location evidence="1">Membrane</location>
        <topology evidence="1">Multi-pass membrane protein</topology>
    </subcellularLocation>
</comment>
<feature type="transmembrane region" description="Helical" evidence="6">
    <location>
        <begin position="110"/>
        <end position="128"/>
    </location>
</feature>
<keyword evidence="2" id="KW-0813">Transport</keyword>
<dbReference type="InterPro" id="IPR058533">
    <property type="entry name" value="Cation_efflux_TM"/>
</dbReference>
<dbReference type="InterPro" id="IPR027469">
    <property type="entry name" value="Cation_efflux_TMD_sf"/>
</dbReference>
<dbReference type="GO" id="GO:0008324">
    <property type="term" value="F:monoatomic cation transmembrane transporter activity"/>
    <property type="evidence" value="ECO:0007669"/>
    <property type="project" value="InterPro"/>
</dbReference>
<dbReference type="Gene3D" id="1.20.1510.10">
    <property type="entry name" value="Cation efflux protein transmembrane domain"/>
    <property type="match status" value="1"/>
</dbReference>
<sequence length="131" mass="13818">MVLKTSLCLNTAIVFTMAAIAIASKSLALLSALVENVIDLFVRGMLAYAGTRTSKQADHAKFPAGTSRLEPVAVIISACVMMVVSIVFIQEGIMKLVDGFGHGTPEPPHLSVSAIVIVTFAVVSKIILNAY</sequence>
<dbReference type="Pfam" id="PF01545">
    <property type="entry name" value="Cation_efflux"/>
    <property type="match status" value="1"/>
</dbReference>
<proteinExistence type="predicted"/>
<keyword evidence="3 6" id="KW-0812">Transmembrane</keyword>
<gene>
    <name evidence="8" type="ORF">Poli38472_009227</name>
</gene>
<name>A0A8K1CLY2_PYTOL</name>
<keyword evidence="9" id="KW-1185">Reference proteome</keyword>
<accession>A0A8K1CLY2</accession>
<feature type="domain" description="Cation efflux protein transmembrane" evidence="7">
    <location>
        <begin position="4"/>
        <end position="122"/>
    </location>
</feature>
<dbReference type="GO" id="GO:0016020">
    <property type="term" value="C:membrane"/>
    <property type="evidence" value="ECO:0007669"/>
    <property type="project" value="UniProtKB-SubCell"/>
</dbReference>
<reference evidence="8" key="1">
    <citation type="submission" date="2019-03" db="EMBL/GenBank/DDBJ databases">
        <title>Long read genome sequence of the mycoparasitic Pythium oligandrum ATCC 38472 isolated from sugarbeet rhizosphere.</title>
        <authorList>
            <person name="Gaulin E."/>
        </authorList>
    </citation>
    <scope>NUCLEOTIDE SEQUENCE</scope>
    <source>
        <strain evidence="8">ATCC 38472_TT</strain>
    </source>
</reference>
<evidence type="ECO:0000259" key="7">
    <source>
        <dbReference type="Pfam" id="PF01545"/>
    </source>
</evidence>
<evidence type="ECO:0000256" key="5">
    <source>
        <dbReference type="ARBA" id="ARBA00023136"/>
    </source>
</evidence>
<dbReference type="AlphaFoldDB" id="A0A8K1CLY2"/>
<evidence type="ECO:0000256" key="3">
    <source>
        <dbReference type="ARBA" id="ARBA00022692"/>
    </source>
</evidence>
<feature type="transmembrane region" description="Helical" evidence="6">
    <location>
        <begin position="30"/>
        <end position="51"/>
    </location>
</feature>
<dbReference type="SUPFAM" id="SSF161111">
    <property type="entry name" value="Cation efflux protein transmembrane domain-like"/>
    <property type="match status" value="1"/>
</dbReference>
<evidence type="ECO:0000256" key="2">
    <source>
        <dbReference type="ARBA" id="ARBA00022448"/>
    </source>
</evidence>
<feature type="transmembrane region" description="Helical" evidence="6">
    <location>
        <begin position="72"/>
        <end position="90"/>
    </location>
</feature>
<evidence type="ECO:0000256" key="4">
    <source>
        <dbReference type="ARBA" id="ARBA00022989"/>
    </source>
</evidence>
<evidence type="ECO:0000256" key="1">
    <source>
        <dbReference type="ARBA" id="ARBA00004141"/>
    </source>
</evidence>
<dbReference type="Proteomes" id="UP000794436">
    <property type="component" value="Unassembled WGS sequence"/>
</dbReference>
<dbReference type="PANTHER" id="PTHR43840">
    <property type="entry name" value="MITOCHONDRIAL METAL TRANSPORTER 1-RELATED"/>
    <property type="match status" value="1"/>
</dbReference>
<evidence type="ECO:0000256" key="6">
    <source>
        <dbReference type="SAM" id="Phobius"/>
    </source>
</evidence>
<comment type="caution">
    <text evidence="8">The sequence shown here is derived from an EMBL/GenBank/DDBJ whole genome shotgun (WGS) entry which is preliminary data.</text>
</comment>
<dbReference type="InterPro" id="IPR050291">
    <property type="entry name" value="CDF_Transporter"/>
</dbReference>
<evidence type="ECO:0000313" key="8">
    <source>
        <dbReference type="EMBL" id="TMW65060.1"/>
    </source>
</evidence>
<dbReference type="EMBL" id="SPLM01000038">
    <property type="protein sequence ID" value="TMW65060.1"/>
    <property type="molecule type" value="Genomic_DNA"/>
</dbReference>
<evidence type="ECO:0000313" key="9">
    <source>
        <dbReference type="Proteomes" id="UP000794436"/>
    </source>
</evidence>